<dbReference type="GO" id="GO:0000981">
    <property type="term" value="F:DNA-binding transcription factor activity, RNA polymerase II-specific"/>
    <property type="evidence" value="ECO:0007669"/>
    <property type="project" value="TreeGrafter"/>
</dbReference>
<evidence type="ECO:0000256" key="6">
    <source>
        <dbReference type="RuleBase" id="RU000682"/>
    </source>
</evidence>
<dbReference type="CDD" id="cd00086">
    <property type="entry name" value="homeodomain"/>
    <property type="match status" value="1"/>
</dbReference>
<dbReference type="InterPro" id="IPR050877">
    <property type="entry name" value="EMX-VAX-Noto_Homeobox_TFs"/>
</dbReference>
<dbReference type="GO" id="GO:0000978">
    <property type="term" value="F:RNA polymerase II cis-regulatory region sequence-specific DNA binding"/>
    <property type="evidence" value="ECO:0007669"/>
    <property type="project" value="TreeGrafter"/>
</dbReference>
<evidence type="ECO:0000313" key="8">
    <source>
        <dbReference type="EMBL" id="JAI30641.1"/>
    </source>
</evidence>
<dbReference type="GO" id="GO:0005634">
    <property type="term" value="C:nucleus"/>
    <property type="evidence" value="ECO:0007669"/>
    <property type="project" value="UniProtKB-SubCell"/>
</dbReference>
<dbReference type="EMBL" id="GDHF01021673">
    <property type="protein sequence ID" value="JAI30641.1"/>
    <property type="molecule type" value="Transcribed_RNA"/>
</dbReference>
<dbReference type="PANTHER" id="PTHR24339:SF28">
    <property type="entry name" value="E5-RELATED"/>
    <property type="match status" value="1"/>
</dbReference>
<dbReference type="Pfam" id="PF00046">
    <property type="entry name" value="Homeodomain"/>
    <property type="match status" value="1"/>
</dbReference>
<sequence length="193" mass="22517">MGAYEPLSCPLRRRKFNARVEFLENEFQKDQFAVGGRQKWIAQSIKMTEKQVELWFQARRMRGDECKKKSLEYGVELKPNNKENQPTYRTCDMISALEAISEQKRQAISKFIKYLEDPVLTPFNLVGASTINLNSEDLDDLLNIMHNDLYQQSKNENIKFHEIVEQTETKKATLQNVSNGPNNIMHVMKNKDN</sequence>
<evidence type="ECO:0000256" key="5">
    <source>
        <dbReference type="PROSITE-ProRule" id="PRU00108"/>
    </source>
</evidence>
<dbReference type="SUPFAM" id="SSF46689">
    <property type="entry name" value="Homeodomain-like"/>
    <property type="match status" value="1"/>
</dbReference>
<gene>
    <name evidence="8" type="ORF">c0_g1_i1</name>
</gene>
<evidence type="ECO:0000256" key="2">
    <source>
        <dbReference type="ARBA" id="ARBA00023125"/>
    </source>
</evidence>
<evidence type="ECO:0000256" key="3">
    <source>
        <dbReference type="ARBA" id="ARBA00023155"/>
    </source>
</evidence>
<feature type="domain" description="Homeobox" evidence="7">
    <location>
        <begin position="12"/>
        <end position="66"/>
    </location>
</feature>
<evidence type="ECO:0000256" key="1">
    <source>
        <dbReference type="ARBA" id="ARBA00004123"/>
    </source>
</evidence>
<dbReference type="InterPro" id="IPR001356">
    <property type="entry name" value="HD"/>
</dbReference>
<keyword evidence="2 5" id="KW-0238">DNA-binding</keyword>
<dbReference type="AlphaFoldDB" id="A0A0K8UVM3"/>
<dbReference type="InterPro" id="IPR009057">
    <property type="entry name" value="Homeodomain-like_sf"/>
</dbReference>
<reference evidence="8" key="1">
    <citation type="submission" date="2015-06" db="EMBL/GenBank/DDBJ databases">
        <authorList>
            <person name="Hoefler B.C."/>
            <person name="Straight P.D."/>
        </authorList>
    </citation>
    <scope>NUCLEOTIDE SEQUENCE</scope>
</reference>
<evidence type="ECO:0000259" key="7">
    <source>
        <dbReference type="PROSITE" id="PS50071"/>
    </source>
</evidence>
<name>A0A0K8UVM3_BACLA</name>
<keyword evidence="3 5" id="KW-0371">Homeobox</keyword>
<evidence type="ECO:0000256" key="4">
    <source>
        <dbReference type="ARBA" id="ARBA00023242"/>
    </source>
</evidence>
<accession>A0A0K8UVM3</accession>
<feature type="DNA-binding region" description="Homeobox" evidence="5">
    <location>
        <begin position="14"/>
        <end position="67"/>
    </location>
</feature>
<protein>
    <recommendedName>
        <fullName evidence="7">Homeobox domain-containing protein</fullName>
    </recommendedName>
</protein>
<proteinExistence type="predicted"/>
<keyword evidence="4 5" id="KW-0539">Nucleus</keyword>
<dbReference type="PROSITE" id="PS50071">
    <property type="entry name" value="HOMEOBOX_2"/>
    <property type="match status" value="1"/>
</dbReference>
<dbReference type="PANTHER" id="PTHR24339">
    <property type="entry name" value="HOMEOBOX PROTEIN EMX-RELATED"/>
    <property type="match status" value="1"/>
</dbReference>
<dbReference type="SMART" id="SM00389">
    <property type="entry name" value="HOX"/>
    <property type="match status" value="1"/>
</dbReference>
<comment type="subcellular location">
    <subcellularLocation>
        <location evidence="1 5 6">Nucleus</location>
    </subcellularLocation>
</comment>
<dbReference type="Gene3D" id="1.10.10.60">
    <property type="entry name" value="Homeodomain-like"/>
    <property type="match status" value="1"/>
</dbReference>
<organism evidence="8">
    <name type="scientific">Bactrocera latifrons</name>
    <name type="common">Malaysian fruit fly</name>
    <name type="synonym">Chaetodacus latifrons</name>
    <dbReference type="NCBI Taxonomy" id="174628"/>
    <lineage>
        <taxon>Eukaryota</taxon>
        <taxon>Metazoa</taxon>
        <taxon>Ecdysozoa</taxon>
        <taxon>Arthropoda</taxon>
        <taxon>Hexapoda</taxon>
        <taxon>Insecta</taxon>
        <taxon>Pterygota</taxon>
        <taxon>Neoptera</taxon>
        <taxon>Endopterygota</taxon>
        <taxon>Diptera</taxon>
        <taxon>Brachycera</taxon>
        <taxon>Muscomorpha</taxon>
        <taxon>Tephritoidea</taxon>
        <taxon>Tephritidae</taxon>
        <taxon>Bactrocera</taxon>
        <taxon>Bactrocera</taxon>
    </lineage>
</organism>